<comment type="caution">
    <text evidence="1">The sequence shown here is derived from an EMBL/GenBank/DDBJ whole genome shotgun (WGS) entry which is preliminary data.</text>
</comment>
<protein>
    <submittedName>
        <fullName evidence="1">DUF3224 domain-containing protein</fullName>
    </submittedName>
</protein>
<dbReference type="Proteomes" id="UP000598996">
    <property type="component" value="Unassembled WGS sequence"/>
</dbReference>
<evidence type="ECO:0000313" key="1">
    <source>
        <dbReference type="EMBL" id="MBL7253914.1"/>
    </source>
</evidence>
<sequence length="134" mass="13852">MQATATFEVADFTPAPVPAGEIKTALPVGVATMRKTFTGEIDGRSETLFTAAFDPVSGTGTYVAMESFEGSVAGRSGAFNFVHSAATTGQDRQAEFLLIVPGSGTGDLTGISGTGVLTVDDDGTHHLRFDYEVG</sequence>
<organism evidence="1 2">
    <name type="scientific">Paractinoplanes lichenicola</name>
    <dbReference type="NCBI Taxonomy" id="2802976"/>
    <lineage>
        <taxon>Bacteria</taxon>
        <taxon>Bacillati</taxon>
        <taxon>Actinomycetota</taxon>
        <taxon>Actinomycetes</taxon>
        <taxon>Micromonosporales</taxon>
        <taxon>Micromonosporaceae</taxon>
        <taxon>Paractinoplanes</taxon>
    </lineage>
</organism>
<evidence type="ECO:0000313" key="2">
    <source>
        <dbReference type="Proteomes" id="UP000598996"/>
    </source>
</evidence>
<dbReference type="InterPro" id="IPR021607">
    <property type="entry name" value="DUF3224"/>
</dbReference>
<keyword evidence="2" id="KW-1185">Reference proteome</keyword>
<accession>A0ABS1VGT7</accession>
<name>A0ABS1VGT7_9ACTN</name>
<gene>
    <name evidence="1" type="ORF">JKJ07_06285</name>
</gene>
<dbReference type="SUPFAM" id="SSF159238">
    <property type="entry name" value="SO1590-like"/>
    <property type="match status" value="1"/>
</dbReference>
<dbReference type="RefSeq" id="WP_202990281.1">
    <property type="nucleotide sequence ID" value="NZ_JAENHO010000002.1"/>
</dbReference>
<proteinExistence type="predicted"/>
<reference evidence="1 2" key="1">
    <citation type="submission" date="2021-01" db="EMBL/GenBank/DDBJ databases">
        <title>Actinoplanes sp. nov. LDG1-01 isolated from lichen.</title>
        <authorList>
            <person name="Saeng-In P."/>
            <person name="Phongsopitanun W."/>
            <person name="Kanchanasin P."/>
            <person name="Yuki M."/>
            <person name="Kudo T."/>
            <person name="Ohkuma M."/>
            <person name="Tanasupawat S."/>
        </authorList>
    </citation>
    <scope>NUCLEOTIDE SEQUENCE [LARGE SCALE GENOMIC DNA]</scope>
    <source>
        <strain evidence="1 2">LDG1-01</strain>
    </source>
</reference>
<dbReference type="InterPro" id="IPR023159">
    <property type="entry name" value="SO1590-like_sf"/>
</dbReference>
<dbReference type="EMBL" id="JAENHO010000002">
    <property type="protein sequence ID" value="MBL7253914.1"/>
    <property type="molecule type" value="Genomic_DNA"/>
</dbReference>
<dbReference type="Gene3D" id="2.40.350.10">
    <property type="entry name" value="SO1590-like"/>
    <property type="match status" value="1"/>
</dbReference>
<dbReference type="Pfam" id="PF11528">
    <property type="entry name" value="DUF3224"/>
    <property type="match status" value="1"/>
</dbReference>